<accession>A0A2S7D760</accession>
<comment type="caution">
    <text evidence="2">The sequence shown here is derived from an EMBL/GenBank/DDBJ whole genome shotgun (WGS) entry which is preliminary data.</text>
</comment>
<reference evidence="3" key="1">
    <citation type="submission" date="2016-08" db="EMBL/GenBank/DDBJ databases">
        <authorList>
            <person name="Merda D."/>
            <person name="Briand M."/>
            <person name="Taghouti G."/>
            <person name="Carrere S."/>
            <person name="Gouzy J."/>
            <person name="Portier P."/>
            <person name="Jacques M.-A."/>
            <person name="Fischer-Le Saux M."/>
        </authorList>
    </citation>
    <scope>NUCLEOTIDE SEQUENCE [LARGE SCALE GENOMIC DNA]</scope>
    <source>
        <strain evidence="3">CFBP4643</strain>
    </source>
</reference>
<evidence type="ECO:0000313" key="2">
    <source>
        <dbReference type="EMBL" id="PPU69657.1"/>
    </source>
</evidence>
<gene>
    <name evidence="2" type="ORF">XpiCFBP4643_02125</name>
</gene>
<organism evidence="2 3">
    <name type="scientific">Xanthomonas pisi</name>
    <dbReference type="NCBI Taxonomy" id="56457"/>
    <lineage>
        <taxon>Bacteria</taxon>
        <taxon>Pseudomonadati</taxon>
        <taxon>Pseudomonadota</taxon>
        <taxon>Gammaproteobacteria</taxon>
        <taxon>Lysobacterales</taxon>
        <taxon>Lysobacteraceae</taxon>
        <taxon>Xanthomonas</taxon>
    </lineage>
</organism>
<sequence length="114" mass="12409">MDAATELTWTYLQRVLRWWAGKGPAAHLQCRGRGALAARGTRREPVRGCSMAASKPPTVPQSARTPHHAGGWLLCRRTKTSRQNLAGCCVESSAHRPSRLILTSDPQTSFVSGT</sequence>
<dbReference type="AlphaFoldDB" id="A0A2S7D760"/>
<name>A0A2S7D760_9XANT</name>
<dbReference type="Proteomes" id="UP000238191">
    <property type="component" value="Unassembled WGS sequence"/>
</dbReference>
<proteinExistence type="predicted"/>
<keyword evidence="3" id="KW-1185">Reference proteome</keyword>
<dbReference type="EMBL" id="MDEI01000002">
    <property type="protein sequence ID" value="PPU69657.1"/>
    <property type="molecule type" value="Genomic_DNA"/>
</dbReference>
<feature type="region of interest" description="Disordered" evidence="1">
    <location>
        <begin position="41"/>
        <end position="67"/>
    </location>
</feature>
<evidence type="ECO:0000256" key="1">
    <source>
        <dbReference type="SAM" id="MobiDB-lite"/>
    </source>
</evidence>
<evidence type="ECO:0000313" key="3">
    <source>
        <dbReference type="Proteomes" id="UP000238191"/>
    </source>
</evidence>
<protein>
    <submittedName>
        <fullName evidence="2">Uncharacterized protein</fullName>
    </submittedName>
</protein>